<feature type="compositionally biased region" description="Polar residues" evidence="1">
    <location>
        <begin position="58"/>
        <end position="74"/>
    </location>
</feature>
<protein>
    <submittedName>
        <fullName evidence="3">Uncharacterized protein</fullName>
    </submittedName>
</protein>
<reference evidence="3 4" key="1">
    <citation type="submission" date="2019-08" db="EMBL/GenBank/DDBJ databases">
        <authorList>
            <person name="Peeters C."/>
        </authorList>
    </citation>
    <scope>NUCLEOTIDE SEQUENCE [LARGE SCALE GENOMIC DNA]</scope>
    <source>
        <strain evidence="3 4">LMG 31117</strain>
    </source>
</reference>
<proteinExistence type="predicted"/>
<evidence type="ECO:0000313" key="4">
    <source>
        <dbReference type="Proteomes" id="UP000383122"/>
    </source>
</evidence>
<dbReference type="Proteomes" id="UP000383122">
    <property type="component" value="Unassembled WGS sequence"/>
</dbReference>
<feature type="signal peptide" evidence="2">
    <location>
        <begin position="1"/>
        <end position="25"/>
    </location>
</feature>
<feature type="region of interest" description="Disordered" evidence="1">
    <location>
        <begin position="54"/>
        <end position="81"/>
    </location>
</feature>
<evidence type="ECO:0000256" key="1">
    <source>
        <dbReference type="SAM" id="MobiDB-lite"/>
    </source>
</evidence>
<feature type="chain" id="PRO_5023011591" evidence="2">
    <location>
        <begin position="26"/>
        <end position="81"/>
    </location>
</feature>
<dbReference type="AlphaFoldDB" id="A0A5E5ANQ8"/>
<keyword evidence="2" id="KW-0732">Signal</keyword>
<gene>
    <name evidence="3" type="ORF">PAN31117_05072</name>
</gene>
<dbReference type="EMBL" id="CABPSP010000020">
    <property type="protein sequence ID" value="VVE75064.1"/>
    <property type="molecule type" value="Genomic_DNA"/>
</dbReference>
<evidence type="ECO:0000256" key="2">
    <source>
        <dbReference type="SAM" id="SignalP"/>
    </source>
</evidence>
<keyword evidence="4" id="KW-1185">Reference proteome</keyword>
<evidence type="ECO:0000313" key="3">
    <source>
        <dbReference type="EMBL" id="VVE75064.1"/>
    </source>
</evidence>
<name>A0A5E5ANQ8_9BURK</name>
<accession>A0A5E5ANQ8</accession>
<sequence>MEILRYVGGSVLAVSLMILSAAASASECHLARTYRKTEDSAKIVKQARRANAERNCLNAASNATPSGNLAAKTSRTNEKKR</sequence>
<organism evidence="3 4">
    <name type="scientific">Pandoraea anapnoica</name>
    <dbReference type="NCBI Taxonomy" id="2508301"/>
    <lineage>
        <taxon>Bacteria</taxon>
        <taxon>Pseudomonadati</taxon>
        <taxon>Pseudomonadota</taxon>
        <taxon>Betaproteobacteria</taxon>
        <taxon>Burkholderiales</taxon>
        <taxon>Burkholderiaceae</taxon>
        <taxon>Pandoraea</taxon>
    </lineage>
</organism>